<name>A0ABR6PPW2_9SPHI</name>
<sequence length="493" mass="52568">MKKYLSIIFTVLAIAGSSCKKDYLGELTNNPNTPSVASPSLLLSGSLKTTAGIINGSLFRQYGGYMGFISRSTGYQVFANFDQYAFTTADFDVWSPTYANLSNYNTIINANAGANYTAIAKIMTVYDYQILVDSYNNVPYTQALQGTKNLTPAFDTGTSIYDDLLKQLDAALGLIKGAPASDANPGIADIMFAGDMTKWSKFANTLKLRLALRQTNLTAKTSALKTAVAATQSTGYLGTGLAAKVNPGYTNSDAFGGQQSPFYINFGYTQSGSGQLGQQQYQANTYGINFYNNNNDPRVSRVYALNKDGNVIGSAFGGTATIPAQKDPSKLGPGAIPAATMDAVILASPEALFLQAEAVERGYITGDAQALYNAGIAASFADNGVPNAATAASTYYAQSSVAYPVNGTPDAQIKAIIVQKWAALNPYGMLEAFNEFRRTGYPNDIPLSIYPGVNAPNQVTRIFYPVVVYSTNATNVGAQGTINQFTSKIFWAK</sequence>
<dbReference type="Proteomes" id="UP000541583">
    <property type="component" value="Unassembled WGS sequence"/>
</dbReference>
<dbReference type="InterPro" id="IPR011990">
    <property type="entry name" value="TPR-like_helical_dom_sf"/>
</dbReference>
<protein>
    <recommendedName>
        <fullName evidence="3">Starch-binding associating with outer membrane</fullName>
    </recommendedName>
</protein>
<dbReference type="Pfam" id="PF12771">
    <property type="entry name" value="SusD-like_2"/>
    <property type="match status" value="1"/>
</dbReference>
<dbReference type="PROSITE" id="PS51257">
    <property type="entry name" value="PROKAR_LIPOPROTEIN"/>
    <property type="match status" value="1"/>
</dbReference>
<proteinExistence type="predicted"/>
<organism evidence="1 2">
    <name type="scientific">Mucilaginibacter lappiensis</name>
    <dbReference type="NCBI Taxonomy" id="354630"/>
    <lineage>
        <taxon>Bacteria</taxon>
        <taxon>Pseudomonadati</taxon>
        <taxon>Bacteroidota</taxon>
        <taxon>Sphingobacteriia</taxon>
        <taxon>Sphingobacteriales</taxon>
        <taxon>Sphingobacteriaceae</taxon>
        <taxon>Mucilaginibacter</taxon>
    </lineage>
</organism>
<keyword evidence="2" id="KW-1185">Reference proteome</keyword>
<dbReference type="EMBL" id="JACHCB010000014">
    <property type="protein sequence ID" value="MBB6111813.1"/>
    <property type="molecule type" value="Genomic_DNA"/>
</dbReference>
<reference evidence="1 2" key="1">
    <citation type="submission" date="2020-08" db="EMBL/GenBank/DDBJ databases">
        <title>Genomic Encyclopedia of Type Strains, Phase IV (KMG-V): Genome sequencing to study the core and pangenomes of soil and plant-associated prokaryotes.</title>
        <authorList>
            <person name="Whitman W."/>
        </authorList>
    </citation>
    <scope>NUCLEOTIDE SEQUENCE [LARGE SCALE GENOMIC DNA]</scope>
    <source>
        <strain evidence="1 2">ANJLi2</strain>
    </source>
</reference>
<dbReference type="Gene3D" id="1.25.40.390">
    <property type="match status" value="1"/>
</dbReference>
<comment type="caution">
    <text evidence="1">The sequence shown here is derived from an EMBL/GenBank/DDBJ whole genome shotgun (WGS) entry which is preliminary data.</text>
</comment>
<accession>A0ABR6PPW2</accession>
<evidence type="ECO:0008006" key="3">
    <source>
        <dbReference type="Google" id="ProtNLM"/>
    </source>
</evidence>
<gene>
    <name evidence="1" type="ORF">HDF23_004585</name>
</gene>
<evidence type="ECO:0000313" key="1">
    <source>
        <dbReference type="EMBL" id="MBB6111813.1"/>
    </source>
</evidence>
<evidence type="ECO:0000313" key="2">
    <source>
        <dbReference type="Proteomes" id="UP000541583"/>
    </source>
</evidence>
<dbReference type="InterPro" id="IPR041662">
    <property type="entry name" value="SusD-like_2"/>
</dbReference>
<dbReference type="SUPFAM" id="SSF48452">
    <property type="entry name" value="TPR-like"/>
    <property type="match status" value="1"/>
</dbReference>
<dbReference type="RefSeq" id="WP_076376580.1">
    <property type="nucleotide sequence ID" value="NZ_FTMG01000014.1"/>
</dbReference>